<dbReference type="Pfam" id="PF00656">
    <property type="entry name" value="Peptidase_C14"/>
    <property type="match status" value="1"/>
</dbReference>
<organism evidence="3 4">
    <name type="scientific">Paxillus involutus ATCC 200175</name>
    <dbReference type="NCBI Taxonomy" id="664439"/>
    <lineage>
        <taxon>Eukaryota</taxon>
        <taxon>Fungi</taxon>
        <taxon>Dikarya</taxon>
        <taxon>Basidiomycota</taxon>
        <taxon>Agaricomycotina</taxon>
        <taxon>Agaricomycetes</taxon>
        <taxon>Agaricomycetidae</taxon>
        <taxon>Boletales</taxon>
        <taxon>Paxilineae</taxon>
        <taxon>Paxillaceae</taxon>
        <taxon>Paxillus</taxon>
    </lineage>
</organism>
<proteinExistence type="predicted"/>
<name>A0A0C9T681_PAXIN</name>
<dbReference type="HOGENOM" id="CLU_111232_0_0_1"/>
<dbReference type="Proteomes" id="UP000053647">
    <property type="component" value="Unassembled WGS sequence"/>
</dbReference>
<reference evidence="4" key="2">
    <citation type="submission" date="2015-01" db="EMBL/GenBank/DDBJ databases">
        <title>Evolutionary Origins and Diversification of the Mycorrhizal Mutualists.</title>
        <authorList>
            <consortium name="DOE Joint Genome Institute"/>
            <consortium name="Mycorrhizal Genomics Consortium"/>
            <person name="Kohler A."/>
            <person name="Kuo A."/>
            <person name="Nagy L.G."/>
            <person name="Floudas D."/>
            <person name="Copeland A."/>
            <person name="Barry K.W."/>
            <person name="Cichocki N."/>
            <person name="Veneault-Fourrey C."/>
            <person name="LaButti K."/>
            <person name="Lindquist E.A."/>
            <person name="Lipzen A."/>
            <person name="Lundell T."/>
            <person name="Morin E."/>
            <person name="Murat C."/>
            <person name="Riley R."/>
            <person name="Ohm R."/>
            <person name="Sun H."/>
            <person name="Tunlid A."/>
            <person name="Henrissat B."/>
            <person name="Grigoriev I.V."/>
            <person name="Hibbett D.S."/>
            <person name="Martin F."/>
        </authorList>
    </citation>
    <scope>NUCLEOTIDE SEQUENCE [LARGE SCALE GENOMIC DNA]</scope>
    <source>
        <strain evidence="4">ATCC 200175</strain>
    </source>
</reference>
<reference evidence="3 4" key="1">
    <citation type="submission" date="2014-06" db="EMBL/GenBank/DDBJ databases">
        <authorList>
            <consortium name="DOE Joint Genome Institute"/>
            <person name="Kuo A."/>
            <person name="Kohler A."/>
            <person name="Nagy L.G."/>
            <person name="Floudas D."/>
            <person name="Copeland A."/>
            <person name="Barry K.W."/>
            <person name="Cichocki N."/>
            <person name="Veneault-Fourrey C."/>
            <person name="LaButti K."/>
            <person name="Lindquist E.A."/>
            <person name="Lipzen A."/>
            <person name="Lundell T."/>
            <person name="Morin E."/>
            <person name="Murat C."/>
            <person name="Sun H."/>
            <person name="Tunlid A."/>
            <person name="Henrissat B."/>
            <person name="Grigoriev I.V."/>
            <person name="Hibbett D.S."/>
            <person name="Martin F."/>
            <person name="Nordberg H.P."/>
            <person name="Cantor M.N."/>
            <person name="Hua S.X."/>
        </authorList>
    </citation>
    <scope>NUCLEOTIDE SEQUENCE [LARGE SCALE GENOMIC DNA]</scope>
    <source>
        <strain evidence="3 4">ATCC 200175</strain>
    </source>
</reference>
<sequence length="216" mass="24374">MNALTDVTPKKPRGRPITRASLTLTAVSTESSPARSKWIPFPLSIERVLSPISQFKCDGRCERPVSGGEDRAHVISLSACKDNEMAFDDYLKNGTVTKFFVDHLWENPQSTLLQLLIAIRERVNEISSARQELDMQTKIVSRRATFTNVTETGGRPRPIRRNTEIHVRTLEEFLKAQAKLPTTREEDDGDASTLNYSQKPGYASHYKLDLDEVVDL</sequence>
<dbReference type="Gene3D" id="3.40.50.12660">
    <property type="match status" value="1"/>
</dbReference>
<evidence type="ECO:0000313" key="3">
    <source>
        <dbReference type="EMBL" id="KIJ11200.1"/>
    </source>
</evidence>
<dbReference type="AlphaFoldDB" id="A0A0C9T681"/>
<feature type="region of interest" description="Disordered" evidence="1">
    <location>
        <begin position="178"/>
        <end position="198"/>
    </location>
</feature>
<evidence type="ECO:0000256" key="1">
    <source>
        <dbReference type="SAM" id="MobiDB-lite"/>
    </source>
</evidence>
<dbReference type="InterPro" id="IPR011600">
    <property type="entry name" value="Pept_C14_caspase"/>
</dbReference>
<dbReference type="EMBL" id="KN819385">
    <property type="protein sequence ID" value="KIJ11200.1"/>
    <property type="molecule type" value="Genomic_DNA"/>
</dbReference>
<feature type="domain" description="Peptidase C14 caspase" evidence="2">
    <location>
        <begin position="69"/>
        <end position="131"/>
    </location>
</feature>
<accession>A0A0C9T681</accession>
<keyword evidence="4" id="KW-1185">Reference proteome</keyword>
<evidence type="ECO:0000313" key="4">
    <source>
        <dbReference type="Proteomes" id="UP000053647"/>
    </source>
</evidence>
<dbReference type="GO" id="GO:0004197">
    <property type="term" value="F:cysteine-type endopeptidase activity"/>
    <property type="evidence" value="ECO:0007669"/>
    <property type="project" value="InterPro"/>
</dbReference>
<protein>
    <recommendedName>
        <fullName evidence="2">Peptidase C14 caspase domain-containing protein</fullName>
    </recommendedName>
</protein>
<dbReference type="GO" id="GO:0006508">
    <property type="term" value="P:proteolysis"/>
    <property type="evidence" value="ECO:0007669"/>
    <property type="project" value="InterPro"/>
</dbReference>
<evidence type="ECO:0000259" key="2">
    <source>
        <dbReference type="Pfam" id="PF00656"/>
    </source>
</evidence>
<gene>
    <name evidence="3" type="ORF">PAXINDRAFT_171887</name>
</gene>
<dbReference type="OrthoDB" id="3223806at2759"/>